<evidence type="ECO:0000256" key="2">
    <source>
        <dbReference type="ARBA" id="ARBA00004370"/>
    </source>
</evidence>
<dbReference type="Gene3D" id="1.10.287.130">
    <property type="match status" value="1"/>
</dbReference>
<feature type="domain" description="HAMP" evidence="13">
    <location>
        <begin position="185"/>
        <end position="237"/>
    </location>
</feature>
<evidence type="ECO:0000259" key="12">
    <source>
        <dbReference type="PROSITE" id="PS50109"/>
    </source>
</evidence>
<dbReference type="Pfam" id="PF00512">
    <property type="entry name" value="HisKA"/>
    <property type="match status" value="1"/>
</dbReference>
<evidence type="ECO:0000256" key="3">
    <source>
        <dbReference type="ARBA" id="ARBA00012438"/>
    </source>
</evidence>
<evidence type="ECO:0000256" key="4">
    <source>
        <dbReference type="ARBA" id="ARBA00022553"/>
    </source>
</evidence>
<dbReference type="InterPro" id="IPR036890">
    <property type="entry name" value="HATPase_C_sf"/>
</dbReference>
<feature type="domain" description="Histidine kinase" evidence="12">
    <location>
        <begin position="245"/>
        <end position="463"/>
    </location>
</feature>
<dbReference type="SMART" id="SM00388">
    <property type="entry name" value="HisKA"/>
    <property type="match status" value="1"/>
</dbReference>
<evidence type="ECO:0000259" key="13">
    <source>
        <dbReference type="PROSITE" id="PS50885"/>
    </source>
</evidence>
<dbReference type="InterPro" id="IPR004358">
    <property type="entry name" value="Sig_transdc_His_kin-like_C"/>
</dbReference>
<keyword evidence="7 14" id="KW-0418">Kinase</keyword>
<evidence type="ECO:0000256" key="6">
    <source>
        <dbReference type="ARBA" id="ARBA00022692"/>
    </source>
</evidence>
<evidence type="ECO:0000256" key="9">
    <source>
        <dbReference type="ARBA" id="ARBA00023012"/>
    </source>
</evidence>
<comment type="subcellular location">
    <subcellularLocation>
        <location evidence="2">Membrane</location>
    </subcellularLocation>
</comment>
<dbReference type="Gene3D" id="3.30.565.10">
    <property type="entry name" value="Histidine kinase-like ATPase, C-terminal domain"/>
    <property type="match status" value="1"/>
</dbReference>
<dbReference type="EC" id="2.7.13.3" evidence="3"/>
<dbReference type="EMBL" id="CP110257">
    <property type="protein sequence ID" value="UZD53874.1"/>
    <property type="molecule type" value="Genomic_DNA"/>
</dbReference>
<dbReference type="Pfam" id="PF02518">
    <property type="entry name" value="HATPase_c"/>
    <property type="match status" value="1"/>
</dbReference>
<keyword evidence="4" id="KW-0597">Phosphoprotein</keyword>
<dbReference type="SMART" id="SM00387">
    <property type="entry name" value="HATPase_c"/>
    <property type="match status" value="1"/>
</dbReference>
<comment type="catalytic activity">
    <reaction evidence="1">
        <text>ATP + protein L-histidine = ADP + protein N-phospho-L-histidine.</text>
        <dbReference type="EC" id="2.7.13.3"/>
    </reaction>
</comment>
<keyword evidence="9" id="KW-0902">Two-component regulatory system</keyword>
<evidence type="ECO:0000313" key="15">
    <source>
        <dbReference type="Proteomes" id="UP001163266"/>
    </source>
</evidence>
<dbReference type="RefSeq" id="WP_264891444.1">
    <property type="nucleotide sequence ID" value="NZ_CP110257.1"/>
</dbReference>
<dbReference type="GO" id="GO:0016301">
    <property type="term" value="F:kinase activity"/>
    <property type="evidence" value="ECO:0007669"/>
    <property type="project" value="UniProtKB-KW"/>
</dbReference>
<proteinExistence type="predicted"/>
<evidence type="ECO:0000256" key="5">
    <source>
        <dbReference type="ARBA" id="ARBA00022679"/>
    </source>
</evidence>
<evidence type="ECO:0000313" key="14">
    <source>
        <dbReference type="EMBL" id="UZD53874.1"/>
    </source>
</evidence>
<dbReference type="Proteomes" id="UP001163266">
    <property type="component" value="Chromosome"/>
</dbReference>
<dbReference type="InterPro" id="IPR003660">
    <property type="entry name" value="HAMP_dom"/>
</dbReference>
<dbReference type="CDD" id="cd00082">
    <property type="entry name" value="HisKA"/>
    <property type="match status" value="1"/>
</dbReference>
<evidence type="ECO:0000256" key="11">
    <source>
        <dbReference type="SAM" id="Phobius"/>
    </source>
</evidence>
<protein>
    <recommendedName>
        <fullName evidence="3">histidine kinase</fullName>
        <ecNumber evidence="3">2.7.13.3</ecNumber>
    </recommendedName>
</protein>
<reference evidence="14" key="1">
    <citation type="submission" date="2022-10" db="EMBL/GenBank/DDBJ databases">
        <title>Complete genome sequence of Schlegelella aquatica LMG 23380.</title>
        <authorList>
            <person name="Musilova J."/>
            <person name="Kourilova X."/>
            <person name="Bezdicek M."/>
            <person name="Hermankova K."/>
            <person name="Obruca S."/>
            <person name="Sedlar K."/>
        </authorList>
    </citation>
    <scope>NUCLEOTIDE SEQUENCE</scope>
    <source>
        <strain evidence="14">LMG 23380</strain>
    </source>
</reference>
<dbReference type="InterPro" id="IPR003661">
    <property type="entry name" value="HisK_dim/P_dom"/>
</dbReference>
<dbReference type="InterPro" id="IPR003594">
    <property type="entry name" value="HATPase_dom"/>
</dbReference>
<dbReference type="PANTHER" id="PTHR45436">
    <property type="entry name" value="SENSOR HISTIDINE KINASE YKOH"/>
    <property type="match status" value="1"/>
</dbReference>
<dbReference type="PRINTS" id="PR00344">
    <property type="entry name" value="BCTRLSENSOR"/>
</dbReference>
<keyword evidence="6 11" id="KW-0812">Transmembrane</keyword>
<dbReference type="Pfam" id="PF08521">
    <property type="entry name" value="2CSK_N"/>
    <property type="match status" value="1"/>
</dbReference>
<keyword evidence="10 11" id="KW-0472">Membrane</keyword>
<dbReference type="SUPFAM" id="SSF55874">
    <property type="entry name" value="ATPase domain of HSP90 chaperone/DNA topoisomerase II/histidine kinase"/>
    <property type="match status" value="1"/>
</dbReference>
<keyword evidence="15" id="KW-1185">Reference proteome</keyword>
<gene>
    <name evidence="14" type="ORF">OMP39_09220</name>
</gene>
<dbReference type="InterPro" id="IPR005467">
    <property type="entry name" value="His_kinase_dom"/>
</dbReference>
<accession>A0ABY6MPE5</accession>
<dbReference type="PROSITE" id="PS50109">
    <property type="entry name" value="HIS_KIN"/>
    <property type="match status" value="1"/>
</dbReference>
<dbReference type="InterPro" id="IPR050428">
    <property type="entry name" value="TCS_sensor_his_kinase"/>
</dbReference>
<dbReference type="PROSITE" id="PS50885">
    <property type="entry name" value="HAMP"/>
    <property type="match status" value="1"/>
</dbReference>
<dbReference type="InterPro" id="IPR036097">
    <property type="entry name" value="HisK_dim/P_sf"/>
</dbReference>
<dbReference type="InterPro" id="IPR013727">
    <property type="entry name" value="2CSK_N"/>
</dbReference>
<feature type="transmembrane region" description="Helical" evidence="11">
    <location>
        <begin position="161"/>
        <end position="184"/>
    </location>
</feature>
<dbReference type="SUPFAM" id="SSF47384">
    <property type="entry name" value="Homodimeric domain of signal transducing histidine kinase"/>
    <property type="match status" value="1"/>
</dbReference>
<feature type="transmembrane region" description="Helical" evidence="11">
    <location>
        <begin position="12"/>
        <end position="32"/>
    </location>
</feature>
<organism evidence="14 15">
    <name type="scientific">Caldimonas aquatica</name>
    <dbReference type="NCBI Taxonomy" id="376175"/>
    <lineage>
        <taxon>Bacteria</taxon>
        <taxon>Pseudomonadati</taxon>
        <taxon>Pseudomonadota</taxon>
        <taxon>Betaproteobacteria</taxon>
        <taxon>Burkholderiales</taxon>
        <taxon>Sphaerotilaceae</taxon>
        <taxon>Caldimonas</taxon>
    </lineage>
</organism>
<dbReference type="PANTHER" id="PTHR45436:SF1">
    <property type="entry name" value="SENSOR PROTEIN QSEC"/>
    <property type="match status" value="1"/>
</dbReference>
<evidence type="ECO:0000256" key="10">
    <source>
        <dbReference type="ARBA" id="ARBA00023136"/>
    </source>
</evidence>
<keyword evidence="8 11" id="KW-1133">Transmembrane helix</keyword>
<sequence>MTPSLRSQLLGPLMWAWLLGAVLAVVGAFELARYAGNAAYDRTLQDEAGAIATQINWTDRGPLLELSTQAQQLLARHSSDRNAYMVADGEGRILSGVGDLPLPGPRDIDESFERPVVFDATYLGEPVRGAMYSIRSPMLDQHVSIVVVETRRKRGELIQDVLLAILVPTLVLGVATFLLLAWGIRRGLAPLHRVAAEVERRDAQDLRPLPLEGVPAEVVPLIERINALLAKVSRSVDVQRRFVADAAHQLRTPVAGIRVLAQQLQQELPSDPAAVQSLLHVMVGSTERMSRLVAQLLNLVRSEAARQGAEGRMLEPVDVLPIIRESAEPLVLQATREGKQVELDAPAGPCWARAHPVWLGEVVSNLLDNALRHGGPHIEVKVIPQGDCLEIQVWDDGAGISPAHRAAVFEPFARGDRADTRSSEGSGLGLAIVKEAVQGMGGQVRLASRPEVAGTCFTVVLQT</sequence>
<evidence type="ECO:0000256" key="7">
    <source>
        <dbReference type="ARBA" id="ARBA00022777"/>
    </source>
</evidence>
<evidence type="ECO:0000256" key="8">
    <source>
        <dbReference type="ARBA" id="ARBA00022989"/>
    </source>
</evidence>
<evidence type="ECO:0000256" key="1">
    <source>
        <dbReference type="ARBA" id="ARBA00000085"/>
    </source>
</evidence>
<name>A0ABY6MPE5_9BURK</name>
<keyword evidence="5" id="KW-0808">Transferase</keyword>